<dbReference type="Pfam" id="PF20102">
    <property type="entry name" value="DUF6492"/>
    <property type="match status" value="1"/>
</dbReference>
<proteinExistence type="predicted"/>
<comment type="caution">
    <text evidence="1">The sequence shown here is derived from an EMBL/GenBank/DDBJ whole genome shotgun (WGS) entry which is preliminary data.</text>
</comment>
<gene>
    <name evidence="1" type="ORF">OSH07_02805</name>
</gene>
<dbReference type="EMBL" id="JAPKNK010000001">
    <property type="protein sequence ID" value="MCX5568117.1"/>
    <property type="molecule type" value="Genomic_DNA"/>
</dbReference>
<keyword evidence="2" id="KW-1185">Reference proteome</keyword>
<accession>A0A9X3E073</accession>
<evidence type="ECO:0000313" key="1">
    <source>
        <dbReference type="EMBL" id="MCX5568117.1"/>
    </source>
</evidence>
<protein>
    <submittedName>
        <fullName evidence="1">DUF6492 family protein</fullName>
    </submittedName>
</protein>
<reference evidence="1" key="1">
    <citation type="submission" date="2022-11" db="EMBL/GenBank/DDBJ databases">
        <title>Biodiversity and phylogenetic relationships of bacteria.</title>
        <authorList>
            <person name="Machado R.A.R."/>
            <person name="Bhat A."/>
            <person name="Loulou A."/>
            <person name="Kallel S."/>
        </authorList>
    </citation>
    <scope>NUCLEOTIDE SEQUENCE</scope>
    <source>
        <strain evidence="1">K-TC2</strain>
    </source>
</reference>
<dbReference type="RefSeq" id="WP_266337076.1">
    <property type="nucleotide sequence ID" value="NZ_JAPKNK010000001.1"/>
</dbReference>
<organism evidence="1 2">
    <name type="scientific">Kaistia nematophila</name>
    <dbReference type="NCBI Taxonomy" id="2994654"/>
    <lineage>
        <taxon>Bacteria</taxon>
        <taxon>Pseudomonadati</taxon>
        <taxon>Pseudomonadota</taxon>
        <taxon>Alphaproteobacteria</taxon>
        <taxon>Hyphomicrobiales</taxon>
        <taxon>Kaistiaceae</taxon>
        <taxon>Kaistia</taxon>
    </lineage>
</organism>
<dbReference type="InterPro" id="IPR045499">
    <property type="entry name" value="DUF6492"/>
</dbReference>
<evidence type="ECO:0000313" key="2">
    <source>
        <dbReference type="Proteomes" id="UP001144805"/>
    </source>
</evidence>
<name>A0A9X3E073_9HYPH</name>
<dbReference type="AlphaFoldDB" id="A0A9X3E073"/>
<sequence length="320" mass="36359">MTGPAAEANLITCSFRGDLDVCRMLCESIDRFVPASIPHSLYVPRADLPLFVDLASDRRTVAAQEDLLPRWFRKLPLPGPEWRRRLRLPRRNMYVTPYSPLVRGWIAQQIMKIAATANASAEIVAHIDSDNVFIRPLKLEHLARNGRVRIYRNPDMVDLETHRVWQETAGKLLGLPGSRYYGAEYINPFVVWRRSVIRGMIERIEQIAGRDWRIVLARTPHFAEYVLYGVYADKVVGLDAAGLMPESFTLCHSRWGDEFAGAEDEASFIRSLRPEHVTCLIQSTIDTSMTKRQAIFDQVAALAAEQDQEAVDRLPASVSR</sequence>
<dbReference type="Proteomes" id="UP001144805">
    <property type="component" value="Unassembled WGS sequence"/>
</dbReference>